<dbReference type="InterPro" id="IPR006283">
    <property type="entry name" value="ThiL-like"/>
</dbReference>
<feature type="binding site" evidence="2">
    <location>
        <position position="216"/>
    </location>
    <ligand>
        <name>Mg(2+)</name>
        <dbReference type="ChEBI" id="CHEBI:18420"/>
        <label>5</label>
    </ligand>
</feature>
<feature type="binding site" evidence="2">
    <location>
        <position position="127"/>
    </location>
    <ligand>
        <name>Mg(2+)</name>
        <dbReference type="ChEBI" id="CHEBI:18420"/>
        <label>1</label>
    </ligand>
</feature>
<evidence type="ECO:0000256" key="2">
    <source>
        <dbReference type="HAMAP-Rule" id="MF_02128"/>
    </source>
</evidence>
<comment type="function">
    <text evidence="2">Catalyzes the ATP-dependent phosphorylation of thiamine-monophosphate (TMP) to form thiamine-pyrophosphate (TPP), the active form of vitamin B1.</text>
</comment>
<feature type="binding site" evidence="2">
    <location>
        <position position="264"/>
    </location>
    <ligand>
        <name>substrate</name>
    </ligand>
</feature>
<comment type="caution">
    <text evidence="5">The sequence shown here is derived from an EMBL/GenBank/DDBJ whole genome shotgun (WGS) entry which is preliminary data.</text>
</comment>
<keyword evidence="6" id="KW-1185">Reference proteome</keyword>
<dbReference type="PANTHER" id="PTHR30270">
    <property type="entry name" value="THIAMINE-MONOPHOSPHATE KINASE"/>
    <property type="match status" value="1"/>
</dbReference>
<feature type="binding site" evidence="2">
    <location>
        <position position="52"/>
    </location>
    <ligand>
        <name>substrate</name>
    </ligand>
</feature>
<dbReference type="InterPro" id="IPR016188">
    <property type="entry name" value="PurM-like_N"/>
</dbReference>
<dbReference type="InterPro" id="IPR036676">
    <property type="entry name" value="PurM-like_C_sf"/>
</dbReference>
<dbReference type="RefSeq" id="WP_250083556.1">
    <property type="nucleotide sequence ID" value="NZ_JAMJPJ010000033.1"/>
</dbReference>
<protein>
    <recommendedName>
        <fullName evidence="2">Thiamine-monophosphate kinase</fullName>
        <shortName evidence="2">TMP kinase</shortName>
        <shortName evidence="2">Thiamine-phosphate kinase</shortName>
        <ecNumber evidence="2">2.7.4.16</ecNumber>
    </recommendedName>
</protein>
<keyword evidence="2 5" id="KW-0808">Transferase</keyword>
<sequence>MLAEFDLIQRYFTPPAQGHGVALGVGDDATLLTPATGQQLVVSVDTSVVNVHFPPDAPAKAIGHRALAVALSDLAAMGADSRWCLMALTLDQQRWRDDVAVSAWLQAYAQGFLALCDQHETALVGGDVTSGSLSVCVTVMGEVPSGCALMRSGAQPGDMLAVTGALGGGGGGLALWQQGERDLTHPLLTRYLLPVPRLAAGRALRGIASSALDISDGLLADLAHLRQASGVGARLDADAIPLAEGLVDALGPQQARKAALSGGDDYELLVTIPHTCWAQAQAALAPLGVALTAVGRCVEELGVKGVPSEAETGWQHFVGQAVSDSDPPASRRGEAP</sequence>
<evidence type="ECO:0000259" key="4">
    <source>
        <dbReference type="Pfam" id="PF02769"/>
    </source>
</evidence>
<name>A0ABT0SUD6_9GAMM</name>
<dbReference type="GO" id="GO:0009030">
    <property type="term" value="F:thiamine-phosphate kinase activity"/>
    <property type="evidence" value="ECO:0007669"/>
    <property type="project" value="UniProtKB-EC"/>
</dbReference>
<reference evidence="5" key="1">
    <citation type="submission" date="2022-05" db="EMBL/GenBank/DDBJ databases">
        <title>Halomonas geminus sp. nov. and Halomonas llamarensis sp. nov. isolated from high-altitude salars of the Atacama Desert.</title>
        <authorList>
            <person name="Hintersatz C."/>
            <person name="Rojas L.A."/>
            <person name="Wei T.-S."/>
            <person name="Kutschke S."/>
            <person name="Lehmann F."/>
            <person name="Jain R."/>
            <person name="Pollmann K."/>
        </authorList>
    </citation>
    <scope>NUCLEOTIDE SEQUENCE</scope>
    <source>
        <strain evidence="5">ATCHA</strain>
    </source>
</reference>
<keyword evidence="2" id="KW-0460">Magnesium</keyword>
<evidence type="ECO:0000313" key="5">
    <source>
        <dbReference type="EMBL" id="MCL7931251.1"/>
    </source>
</evidence>
<dbReference type="Gene3D" id="3.90.650.10">
    <property type="entry name" value="PurM-like C-terminal domain"/>
    <property type="match status" value="1"/>
</dbReference>
<comment type="pathway">
    <text evidence="2">Cofactor biosynthesis; thiamine diphosphate biosynthesis; thiamine diphosphate from thiamine phosphate: step 1/1.</text>
</comment>
<dbReference type="CDD" id="cd02194">
    <property type="entry name" value="ThiL"/>
    <property type="match status" value="1"/>
</dbReference>
<feature type="binding site" evidence="2">
    <location>
        <position position="215"/>
    </location>
    <ligand>
        <name>ATP</name>
        <dbReference type="ChEBI" id="CHEBI:30616"/>
    </ligand>
</feature>
<feature type="binding site" evidence="2">
    <location>
        <position position="151"/>
    </location>
    <ligand>
        <name>ATP</name>
        <dbReference type="ChEBI" id="CHEBI:30616"/>
    </ligand>
</feature>
<evidence type="ECO:0000313" key="6">
    <source>
        <dbReference type="Proteomes" id="UP001165308"/>
    </source>
</evidence>
<dbReference type="EMBL" id="JAMJPJ010000033">
    <property type="protein sequence ID" value="MCL7931251.1"/>
    <property type="molecule type" value="Genomic_DNA"/>
</dbReference>
<feature type="binding site" evidence="2">
    <location>
        <begin position="126"/>
        <end position="127"/>
    </location>
    <ligand>
        <name>ATP</name>
        <dbReference type="ChEBI" id="CHEBI:30616"/>
    </ligand>
</feature>
<feature type="binding site" evidence="2">
    <location>
        <position position="73"/>
    </location>
    <ligand>
        <name>Mg(2+)</name>
        <dbReference type="ChEBI" id="CHEBI:18420"/>
        <label>3</label>
    </ligand>
</feature>
<dbReference type="InterPro" id="IPR036921">
    <property type="entry name" value="PurM-like_N_sf"/>
</dbReference>
<feature type="domain" description="PurM-like N-terminal" evidence="3">
    <location>
        <begin position="26"/>
        <end position="143"/>
    </location>
</feature>
<dbReference type="NCBIfam" id="TIGR01379">
    <property type="entry name" value="thiL"/>
    <property type="match status" value="1"/>
</dbReference>
<feature type="binding site" evidence="2">
    <location>
        <position position="45"/>
    </location>
    <ligand>
        <name>Mg(2+)</name>
        <dbReference type="ChEBI" id="CHEBI:18420"/>
        <label>2</label>
    </ligand>
</feature>
<feature type="binding site" evidence="2">
    <location>
        <position position="213"/>
    </location>
    <ligand>
        <name>Mg(2+)</name>
        <dbReference type="ChEBI" id="CHEBI:18420"/>
        <label>3</label>
    </ligand>
</feature>
<accession>A0ABT0SUD6</accession>
<comment type="caution">
    <text evidence="2">Lacks conserved residue(s) required for the propagation of feature annotation.</text>
</comment>
<dbReference type="EC" id="2.7.4.16" evidence="2"/>
<dbReference type="SUPFAM" id="SSF56042">
    <property type="entry name" value="PurM C-terminal domain-like"/>
    <property type="match status" value="1"/>
</dbReference>
<feature type="binding site" evidence="2">
    <location>
        <position position="45"/>
    </location>
    <ligand>
        <name>Mg(2+)</name>
        <dbReference type="ChEBI" id="CHEBI:18420"/>
        <label>1</label>
    </ligand>
</feature>
<proteinExistence type="inferred from homology"/>
<keyword evidence="1 2" id="KW-0784">Thiamine biosynthesis</keyword>
<feature type="binding site" evidence="2">
    <location>
        <position position="43"/>
    </location>
    <ligand>
        <name>Mg(2+)</name>
        <dbReference type="ChEBI" id="CHEBI:18420"/>
        <label>4</label>
    </ligand>
</feature>
<keyword evidence="2" id="KW-0547">Nucleotide-binding</keyword>
<comment type="catalytic activity">
    <reaction evidence="2">
        <text>thiamine phosphate + ATP = thiamine diphosphate + ADP</text>
        <dbReference type="Rhea" id="RHEA:15913"/>
        <dbReference type="ChEBI" id="CHEBI:30616"/>
        <dbReference type="ChEBI" id="CHEBI:37575"/>
        <dbReference type="ChEBI" id="CHEBI:58937"/>
        <dbReference type="ChEBI" id="CHEBI:456216"/>
        <dbReference type="EC" id="2.7.4.16"/>
    </reaction>
</comment>
<feature type="binding site" evidence="2">
    <location>
        <position position="73"/>
    </location>
    <ligand>
        <name>Mg(2+)</name>
        <dbReference type="ChEBI" id="CHEBI:18420"/>
        <label>2</label>
    </ligand>
</feature>
<keyword evidence="2" id="KW-0479">Metal-binding</keyword>
<gene>
    <name evidence="2 5" type="primary">thiL</name>
    <name evidence="5" type="ORF">M8006_14915</name>
</gene>
<dbReference type="Pfam" id="PF00586">
    <property type="entry name" value="AIRS"/>
    <property type="match status" value="1"/>
</dbReference>
<dbReference type="HAMAP" id="MF_02128">
    <property type="entry name" value="TMP_kinase"/>
    <property type="match status" value="1"/>
</dbReference>
<feature type="binding site" evidence="2">
    <location>
        <position position="28"/>
    </location>
    <ligand>
        <name>Mg(2+)</name>
        <dbReference type="ChEBI" id="CHEBI:18420"/>
        <label>4</label>
    </ligand>
</feature>
<dbReference type="InterPro" id="IPR010918">
    <property type="entry name" value="PurM-like_C_dom"/>
</dbReference>
<comment type="miscellaneous">
    <text evidence="2">Reaction mechanism of ThiL seems to utilize a direct, inline transfer of the gamma-phosphate of ATP to TMP rather than a phosphorylated enzyme intermediate.</text>
</comment>
<evidence type="ECO:0000256" key="1">
    <source>
        <dbReference type="ARBA" id="ARBA00022977"/>
    </source>
</evidence>
<keyword evidence="2" id="KW-0067">ATP-binding</keyword>
<dbReference type="SUPFAM" id="SSF55326">
    <property type="entry name" value="PurM N-terminal domain-like"/>
    <property type="match status" value="1"/>
</dbReference>
<feature type="binding site" evidence="2">
    <location>
        <position position="28"/>
    </location>
    <ligand>
        <name>Mg(2+)</name>
        <dbReference type="ChEBI" id="CHEBI:18420"/>
        <label>3</label>
    </ligand>
</feature>
<dbReference type="PIRSF" id="PIRSF005303">
    <property type="entry name" value="Thiam_monoph_kin"/>
    <property type="match status" value="1"/>
</dbReference>
<dbReference type="Proteomes" id="UP001165308">
    <property type="component" value="Unassembled WGS sequence"/>
</dbReference>
<feature type="domain" description="PurM-like C-terminal" evidence="4">
    <location>
        <begin position="155"/>
        <end position="247"/>
    </location>
</feature>
<dbReference type="PANTHER" id="PTHR30270:SF0">
    <property type="entry name" value="THIAMINE-MONOPHOSPHATE KINASE"/>
    <property type="match status" value="1"/>
</dbReference>
<dbReference type="Pfam" id="PF02769">
    <property type="entry name" value="AIRS_C"/>
    <property type="match status" value="1"/>
</dbReference>
<feature type="binding site" evidence="2">
    <location>
        <position position="73"/>
    </location>
    <ligand>
        <name>Mg(2+)</name>
        <dbReference type="ChEBI" id="CHEBI:18420"/>
        <label>4</label>
    </ligand>
</feature>
<evidence type="ECO:0000259" key="3">
    <source>
        <dbReference type="Pfam" id="PF00586"/>
    </source>
</evidence>
<dbReference type="Gene3D" id="3.30.1330.10">
    <property type="entry name" value="PurM-like, N-terminal domain"/>
    <property type="match status" value="1"/>
</dbReference>
<feature type="binding site" evidence="2">
    <location>
        <position position="314"/>
    </location>
    <ligand>
        <name>substrate</name>
    </ligand>
</feature>
<organism evidence="5 6">
    <name type="scientific">Halomonas llamarensis</name>
    <dbReference type="NCBI Taxonomy" id="2945104"/>
    <lineage>
        <taxon>Bacteria</taxon>
        <taxon>Pseudomonadati</taxon>
        <taxon>Pseudomonadota</taxon>
        <taxon>Gammaproteobacteria</taxon>
        <taxon>Oceanospirillales</taxon>
        <taxon>Halomonadaceae</taxon>
        <taxon>Halomonas</taxon>
    </lineage>
</organism>
<comment type="similarity">
    <text evidence="2">Belongs to the thiamine-monophosphate kinase family.</text>
</comment>
<keyword evidence="2 5" id="KW-0418">Kinase</keyword>